<accession>A0AAJ1WIV8</accession>
<comment type="caution">
    <text evidence="1">The sequence shown here is derived from an EMBL/GenBank/DDBJ whole genome shotgun (WGS) entry which is preliminary data.</text>
</comment>
<dbReference type="InterPro" id="IPR017263">
    <property type="entry name" value="UCP037692"/>
</dbReference>
<name>A0AAJ1WIV8_9BACI</name>
<dbReference type="AlphaFoldDB" id="A0AAJ1WIV8"/>
<evidence type="ECO:0000313" key="1">
    <source>
        <dbReference type="EMBL" id="MDQ0214738.1"/>
    </source>
</evidence>
<evidence type="ECO:0008006" key="3">
    <source>
        <dbReference type="Google" id="ProtNLM"/>
    </source>
</evidence>
<evidence type="ECO:0000313" key="2">
    <source>
        <dbReference type="Proteomes" id="UP001237207"/>
    </source>
</evidence>
<dbReference type="RefSeq" id="WP_307256724.1">
    <property type="nucleotide sequence ID" value="NZ_JAUSUC010000010.1"/>
</dbReference>
<proteinExistence type="predicted"/>
<protein>
    <recommendedName>
        <fullName evidence="3">YheE family protein</fullName>
    </recommendedName>
</protein>
<dbReference type="EMBL" id="JAUSUC010000010">
    <property type="protein sequence ID" value="MDQ0214738.1"/>
    <property type="molecule type" value="Genomic_DNA"/>
</dbReference>
<sequence>MLLHFQYKPLYKAREIPGWGFSFYYQNIHYTGTYHGNGSIEWQQLPQSSEEKQLLERQIHELMLYHVYDG</sequence>
<keyword evidence="2" id="KW-1185">Reference proteome</keyword>
<dbReference type="PIRSF" id="PIRSF037692">
    <property type="entry name" value="UCP037692"/>
    <property type="match status" value="1"/>
</dbReference>
<dbReference type="Proteomes" id="UP001237207">
    <property type="component" value="Unassembled WGS sequence"/>
</dbReference>
<gene>
    <name evidence="1" type="ORF">J2S13_001135</name>
</gene>
<dbReference type="Pfam" id="PF17277">
    <property type="entry name" value="DUF5342"/>
    <property type="match status" value="1"/>
</dbReference>
<reference evidence="1" key="1">
    <citation type="submission" date="2023-07" db="EMBL/GenBank/DDBJ databases">
        <title>Genomic Encyclopedia of Type Strains, Phase IV (KMG-IV): sequencing the most valuable type-strain genomes for metagenomic binning, comparative biology and taxonomic classification.</title>
        <authorList>
            <person name="Goeker M."/>
        </authorList>
    </citation>
    <scope>NUCLEOTIDE SEQUENCE</scope>
    <source>
        <strain evidence="1">DSM 23947</strain>
    </source>
</reference>
<organism evidence="1 2">
    <name type="scientific">Oikeobacillus pervagus</name>
    <dbReference type="NCBI Taxonomy" id="1325931"/>
    <lineage>
        <taxon>Bacteria</taxon>
        <taxon>Bacillati</taxon>
        <taxon>Bacillota</taxon>
        <taxon>Bacilli</taxon>
        <taxon>Bacillales</taxon>
        <taxon>Bacillaceae</taxon>
        <taxon>Oikeobacillus</taxon>
    </lineage>
</organism>